<gene>
    <name evidence="7" type="ORF">HAX54_009382</name>
</gene>
<keyword evidence="3" id="KW-0547">Nucleotide-binding</keyword>
<dbReference type="PANTHER" id="PTHR27002">
    <property type="entry name" value="RECEPTOR-LIKE SERINE/THREONINE-PROTEIN KINASE SD1-8"/>
    <property type="match status" value="1"/>
</dbReference>
<dbReference type="Pfam" id="PF11883">
    <property type="entry name" value="DUF3403"/>
    <property type="match status" value="1"/>
</dbReference>
<dbReference type="InterPro" id="IPR001245">
    <property type="entry name" value="Ser-Thr/Tyr_kinase_cat_dom"/>
</dbReference>
<comment type="caution">
    <text evidence="7">The sequence shown here is derived from an EMBL/GenBank/DDBJ whole genome shotgun (WGS) entry which is preliminary data.</text>
</comment>
<reference evidence="7 8" key="1">
    <citation type="journal article" date="2021" name="BMC Genomics">
        <title>Datura genome reveals duplications of psychoactive alkaloid biosynthetic genes and high mutation rate following tissue culture.</title>
        <authorList>
            <person name="Rajewski A."/>
            <person name="Carter-House D."/>
            <person name="Stajich J."/>
            <person name="Litt A."/>
        </authorList>
    </citation>
    <scope>NUCLEOTIDE SEQUENCE [LARGE SCALE GENOMIC DNA]</scope>
    <source>
        <strain evidence="7">AR-01</strain>
    </source>
</reference>
<evidence type="ECO:0000256" key="4">
    <source>
        <dbReference type="ARBA" id="ARBA00022777"/>
    </source>
</evidence>
<keyword evidence="4" id="KW-0418">Kinase</keyword>
<dbReference type="SUPFAM" id="SSF56112">
    <property type="entry name" value="Protein kinase-like (PK-like)"/>
    <property type="match status" value="1"/>
</dbReference>
<name>A0ABS8RWS4_DATST</name>
<keyword evidence="8" id="KW-1185">Reference proteome</keyword>
<keyword evidence="2" id="KW-0808">Transferase</keyword>
<evidence type="ECO:0000256" key="2">
    <source>
        <dbReference type="ARBA" id="ARBA00022679"/>
    </source>
</evidence>
<evidence type="ECO:0000259" key="6">
    <source>
        <dbReference type="PROSITE" id="PS50011"/>
    </source>
</evidence>
<evidence type="ECO:0000313" key="7">
    <source>
        <dbReference type="EMBL" id="MCD7451018.1"/>
    </source>
</evidence>
<proteinExistence type="predicted"/>
<dbReference type="PROSITE" id="PS00108">
    <property type="entry name" value="PROTEIN_KINASE_ST"/>
    <property type="match status" value="1"/>
</dbReference>
<sequence>MLGSSNQNKESFSRGLYPRVRIWISRIVLGKRKKALTNVSAVPFGFDQHTFKKQWPPRKEAFFAFHLSCAGKAQSHQLPWTKRFDLIQGIARGLLYLHRDSCLRVIHRDLKASNVLLDEISDFGLARTFQVTQELVNTNRIVGTFGYMSPEYAMGGLFSEKSDVYSFGLLLLEIVSGMRNSGFYDHERHLNLLSYDHAADRPSIPSVVLMLSNETNLPQPKKPTFIFQRWLNSDTQSQINKHQSVNDIAVSVVEG</sequence>
<feature type="domain" description="Protein kinase" evidence="6">
    <location>
        <begin position="1"/>
        <end position="255"/>
    </location>
</feature>
<dbReference type="Pfam" id="PF07714">
    <property type="entry name" value="PK_Tyr_Ser-Thr"/>
    <property type="match status" value="1"/>
</dbReference>
<dbReference type="PANTHER" id="PTHR27002:SF422">
    <property type="entry name" value="RECEPTOR-LIKE SERINE_THREONINE-PROTEIN KINASE"/>
    <property type="match status" value="1"/>
</dbReference>
<accession>A0ABS8RWS4</accession>
<dbReference type="InterPro" id="IPR008271">
    <property type="entry name" value="Ser/Thr_kinase_AS"/>
</dbReference>
<dbReference type="Proteomes" id="UP000823775">
    <property type="component" value="Unassembled WGS sequence"/>
</dbReference>
<organism evidence="7 8">
    <name type="scientific">Datura stramonium</name>
    <name type="common">Jimsonweed</name>
    <name type="synonym">Common thornapple</name>
    <dbReference type="NCBI Taxonomy" id="4076"/>
    <lineage>
        <taxon>Eukaryota</taxon>
        <taxon>Viridiplantae</taxon>
        <taxon>Streptophyta</taxon>
        <taxon>Embryophyta</taxon>
        <taxon>Tracheophyta</taxon>
        <taxon>Spermatophyta</taxon>
        <taxon>Magnoliopsida</taxon>
        <taxon>eudicotyledons</taxon>
        <taxon>Gunneridae</taxon>
        <taxon>Pentapetalae</taxon>
        <taxon>asterids</taxon>
        <taxon>lamiids</taxon>
        <taxon>Solanales</taxon>
        <taxon>Solanaceae</taxon>
        <taxon>Solanoideae</taxon>
        <taxon>Datureae</taxon>
        <taxon>Datura</taxon>
    </lineage>
</organism>
<dbReference type="InterPro" id="IPR021820">
    <property type="entry name" value="S-locus_recpt_kinase_C"/>
</dbReference>
<evidence type="ECO:0000256" key="3">
    <source>
        <dbReference type="ARBA" id="ARBA00022741"/>
    </source>
</evidence>
<keyword evidence="1" id="KW-0723">Serine/threonine-protein kinase</keyword>
<dbReference type="InterPro" id="IPR011009">
    <property type="entry name" value="Kinase-like_dom_sf"/>
</dbReference>
<evidence type="ECO:0000256" key="1">
    <source>
        <dbReference type="ARBA" id="ARBA00022527"/>
    </source>
</evidence>
<dbReference type="PROSITE" id="PS50011">
    <property type="entry name" value="PROTEIN_KINASE_DOM"/>
    <property type="match status" value="1"/>
</dbReference>
<dbReference type="SMART" id="SM00220">
    <property type="entry name" value="S_TKc"/>
    <property type="match status" value="1"/>
</dbReference>
<keyword evidence="5" id="KW-0067">ATP-binding</keyword>
<dbReference type="EMBL" id="JACEIK010000151">
    <property type="protein sequence ID" value="MCD7451018.1"/>
    <property type="molecule type" value="Genomic_DNA"/>
</dbReference>
<evidence type="ECO:0000256" key="5">
    <source>
        <dbReference type="ARBA" id="ARBA00022840"/>
    </source>
</evidence>
<protein>
    <recommendedName>
        <fullName evidence="6">Protein kinase domain-containing protein</fullName>
    </recommendedName>
</protein>
<evidence type="ECO:0000313" key="8">
    <source>
        <dbReference type="Proteomes" id="UP000823775"/>
    </source>
</evidence>
<dbReference type="InterPro" id="IPR000719">
    <property type="entry name" value="Prot_kinase_dom"/>
</dbReference>
<dbReference type="Gene3D" id="1.10.510.10">
    <property type="entry name" value="Transferase(Phosphotransferase) domain 1"/>
    <property type="match status" value="1"/>
</dbReference>